<dbReference type="EMBL" id="BMMK01000015">
    <property type="protein sequence ID" value="GGM60098.1"/>
    <property type="molecule type" value="Genomic_DNA"/>
</dbReference>
<protein>
    <recommendedName>
        <fullName evidence="1">Formyl transferase N-terminal domain-containing protein</fullName>
    </recommendedName>
</protein>
<evidence type="ECO:0000259" key="1">
    <source>
        <dbReference type="Pfam" id="PF00551"/>
    </source>
</evidence>
<dbReference type="InterPro" id="IPR001555">
    <property type="entry name" value="GART_AS"/>
</dbReference>
<dbReference type="RefSeq" id="WP_189058796.1">
    <property type="nucleotide sequence ID" value="NZ_BMMK01000015.1"/>
</dbReference>
<feature type="domain" description="Formyl transferase N-terminal" evidence="1">
    <location>
        <begin position="83"/>
        <end position="153"/>
    </location>
</feature>
<reference evidence="2" key="1">
    <citation type="journal article" date="2014" name="Int. J. Syst. Evol. Microbiol.">
        <title>Complete genome sequence of Corynebacterium casei LMG S-19264T (=DSM 44701T), isolated from a smear-ripened cheese.</title>
        <authorList>
            <consortium name="US DOE Joint Genome Institute (JGI-PGF)"/>
            <person name="Walter F."/>
            <person name="Albersmeier A."/>
            <person name="Kalinowski J."/>
            <person name="Ruckert C."/>
        </authorList>
    </citation>
    <scope>NUCLEOTIDE SEQUENCE</scope>
    <source>
        <strain evidence="2">CGMCC 4.5737</strain>
    </source>
</reference>
<dbReference type="Gene3D" id="3.40.50.12230">
    <property type="match status" value="1"/>
</dbReference>
<dbReference type="AlphaFoldDB" id="A0A8J3C9I4"/>
<keyword evidence="3" id="KW-1185">Reference proteome</keyword>
<name>A0A8J3C9I4_9PSEU</name>
<comment type="caution">
    <text evidence="2">The sequence shown here is derived from an EMBL/GenBank/DDBJ whole genome shotgun (WGS) entry which is preliminary data.</text>
</comment>
<reference evidence="2" key="2">
    <citation type="submission" date="2020-09" db="EMBL/GenBank/DDBJ databases">
        <authorList>
            <person name="Sun Q."/>
            <person name="Zhou Y."/>
        </authorList>
    </citation>
    <scope>NUCLEOTIDE SEQUENCE</scope>
    <source>
        <strain evidence="2">CGMCC 4.5737</strain>
    </source>
</reference>
<dbReference type="InterPro" id="IPR002376">
    <property type="entry name" value="Formyl_transf_N"/>
</dbReference>
<proteinExistence type="predicted"/>
<evidence type="ECO:0000313" key="2">
    <source>
        <dbReference type="EMBL" id="GGM60098.1"/>
    </source>
</evidence>
<organism evidence="2 3">
    <name type="scientific">Longimycelium tulufanense</name>
    <dbReference type="NCBI Taxonomy" id="907463"/>
    <lineage>
        <taxon>Bacteria</taxon>
        <taxon>Bacillati</taxon>
        <taxon>Actinomycetota</taxon>
        <taxon>Actinomycetes</taxon>
        <taxon>Pseudonocardiales</taxon>
        <taxon>Pseudonocardiaceae</taxon>
        <taxon>Longimycelium</taxon>
    </lineage>
</organism>
<gene>
    <name evidence="2" type="ORF">GCM10012275_34070</name>
</gene>
<evidence type="ECO:0000313" key="3">
    <source>
        <dbReference type="Proteomes" id="UP000637578"/>
    </source>
</evidence>
<sequence>MIFVGQGALLWRAVRFADSRGYPVDLVVSNDRQVERDGAGYSVAVTGNVNDAAGTMVDRSSDGLVWSINNPMIFRAPVLESGLRVYNVHNGPLPAYRGLPSIAMIFAILNGETGYGATLHEVDAGIDTGQVVATTTYPISSAATYYEVMSQGLRACQRLFEENLDAVATGTVAPRTLNQSTSGYYGMAQLGEMHRFVDHPNFARATELGFYGPYFPEVQSALADLHAPTTQS</sequence>
<accession>A0A8J3C9I4</accession>
<dbReference type="InterPro" id="IPR036477">
    <property type="entry name" value="Formyl_transf_N_sf"/>
</dbReference>
<dbReference type="PROSITE" id="PS00373">
    <property type="entry name" value="GART"/>
    <property type="match status" value="1"/>
</dbReference>
<dbReference type="SUPFAM" id="SSF53328">
    <property type="entry name" value="Formyltransferase"/>
    <property type="match status" value="1"/>
</dbReference>
<dbReference type="Proteomes" id="UP000637578">
    <property type="component" value="Unassembled WGS sequence"/>
</dbReference>
<dbReference type="Pfam" id="PF00551">
    <property type="entry name" value="Formyl_trans_N"/>
    <property type="match status" value="1"/>
</dbReference>